<feature type="region of interest" description="Disordered" evidence="1">
    <location>
        <begin position="304"/>
        <end position="329"/>
    </location>
</feature>
<dbReference type="InterPro" id="IPR004007">
    <property type="entry name" value="DhaL_dom"/>
</dbReference>
<reference evidence="3" key="1">
    <citation type="submission" date="2021-06" db="EMBL/GenBank/DDBJ databases">
        <title>Novel Mycoplasma species detected in California sea lions (Zalophus californianus) from the USA.</title>
        <authorList>
            <person name="Volokhov D.V."/>
            <person name="Furtak V.A."/>
            <person name="Zagorodnyaya T.A."/>
        </authorList>
    </citation>
    <scope>NUCLEOTIDE SEQUENCE [LARGE SCALE GENOMIC DNA]</scope>
    <source>
        <strain evidence="3">CSL 5346</strain>
    </source>
</reference>
<dbReference type="EMBL" id="JAHMHH010000001">
    <property type="protein sequence ID" value="MBU4692090.1"/>
    <property type="molecule type" value="Genomic_DNA"/>
</dbReference>
<evidence type="ECO:0000313" key="3">
    <source>
        <dbReference type="EMBL" id="MBU4692090.1"/>
    </source>
</evidence>
<sequence length="555" mass="60766">MNGIQWKNAVISAANNLGNHKKTIDNLNVFPVPDGDTGTNMYATIKVAKEFLENIPDNELQNLSHASNLVAQQMLLGARGNSGVILSQIFRGFANAFKNLESANTNDLINAFNEATNVAYRAVLKPIEGTILTVIRQTSESLSKNVLASASVKDVFAKAFISANESVEKTPELLPILKEVGVVDSGGFGLVKVIEGISLYFQGQPVEIVDTDEYINRFINDTEVFEGEFGYCTEFIIELNKPNRFNKEYLVRKLEKLGSSIVVVHDNNYLKVHIHALKPGTVLNSVQTLGEFVKIKIENMTQQANNSKQNTTKLKEKQEADSNTNKQTSNDNAVINVNCGLITCNSGDGIVEIVKSLGAHFVIEGGQTNNPSTADIVSAINKINAKTIFILPNNSNITLSAQQASQISGKKKNIVIIPTKTQVEGISAILNFNEDSSPEDNELNMKDAVKSIKSAEVTYAVKDTRINGVRIKKGQYLSLTKGKVLSTHTNQNDAAKALFDELIDDSTEIVTIYYGQDASEADATELQEYIQVNFDVEVEINNGGQALYPYYIAIE</sequence>
<dbReference type="InterPro" id="IPR033470">
    <property type="entry name" value="FakA-like_C"/>
</dbReference>
<dbReference type="RefSeq" id="WP_216488372.1">
    <property type="nucleotide sequence ID" value="NZ_JAHMHH010000001.1"/>
</dbReference>
<comment type="caution">
    <text evidence="3">The sequence shown here is derived from an EMBL/GenBank/DDBJ whole genome shotgun (WGS) entry which is preliminary data.</text>
</comment>
<dbReference type="PANTHER" id="PTHR33434">
    <property type="entry name" value="DEGV DOMAIN-CONTAINING PROTEIN DR_1986-RELATED"/>
    <property type="match status" value="1"/>
</dbReference>
<dbReference type="Pfam" id="PF13684">
    <property type="entry name" value="FakA-like_C"/>
    <property type="match status" value="1"/>
</dbReference>
<accession>A0ABS6DP45</accession>
<dbReference type="Pfam" id="PF02734">
    <property type="entry name" value="Dak2"/>
    <property type="match status" value="1"/>
</dbReference>
<dbReference type="InterPro" id="IPR048394">
    <property type="entry name" value="FakA-like_M"/>
</dbReference>
<dbReference type="NCBIfam" id="TIGR03599">
    <property type="entry name" value="YloV"/>
    <property type="match status" value="1"/>
</dbReference>
<dbReference type="SMART" id="SM01120">
    <property type="entry name" value="Dak2"/>
    <property type="match status" value="1"/>
</dbReference>
<organism evidence="3 4">
    <name type="scientific">Mycoplasma zalophi</name>
    <dbReference type="NCBI Taxonomy" id="191287"/>
    <lineage>
        <taxon>Bacteria</taxon>
        <taxon>Bacillati</taxon>
        <taxon>Mycoplasmatota</taxon>
        <taxon>Mollicutes</taxon>
        <taxon>Mycoplasmataceae</taxon>
        <taxon>Mycoplasma</taxon>
    </lineage>
</organism>
<protein>
    <submittedName>
        <fullName evidence="3">DAK2 domain-containing protein</fullName>
    </submittedName>
</protein>
<evidence type="ECO:0000259" key="2">
    <source>
        <dbReference type="PROSITE" id="PS51480"/>
    </source>
</evidence>
<proteinExistence type="predicted"/>
<dbReference type="InterPro" id="IPR050270">
    <property type="entry name" value="DegV_domain_contain"/>
</dbReference>
<dbReference type="PANTHER" id="PTHR33434:SF4">
    <property type="entry name" value="PHOSPHATASE PROTEIN"/>
    <property type="match status" value="1"/>
</dbReference>
<evidence type="ECO:0000313" key="4">
    <source>
        <dbReference type="Proteomes" id="UP000718793"/>
    </source>
</evidence>
<dbReference type="PROSITE" id="PS51480">
    <property type="entry name" value="DHAL"/>
    <property type="match status" value="1"/>
</dbReference>
<gene>
    <name evidence="3" type="ORF">KQ875_00560</name>
</gene>
<dbReference type="InterPro" id="IPR019986">
    <property type="entry name" value="YloV-like"/>
</dbReference>
<keyword evidence="4" id="KW-1185">Reference proteome</keyword>
<dbReference type="Pfam" id="PF21645">
    <property type="entry name" value="FakA-like_M"/>
    <property type="match status" value="1"/>
</dbReference>
<dbReference type="Proteomes" id="UP000718793">
    <property type="component" value="Unassembled WGS sequence"/>
</dbReference>
<evidence type="ECO:0000256" key="1">
    <source>
        <dbReference type="SAM" id="MobiDB-lite"/>
    </source>
</evidence>
<name>A0ABS6DP45_9MOLU</name>
<dbReference type="SMART" id="SM01121">
    <property type="entry name" value="Dak1_2"/>
    <property type="match status" value="1"/>
</dbReference>
<feature type="domain" description="DhaL" evidence="2">
    <location>
        <begin position="4"/>
        <end position="199"/>
    </location>
</feature>